<dbReference type="Proteomes" id="UP000182798">
    <property type="component" value="Unassembled WGS sequence"/>
</dbReference>
<gene>
    <name evidence="2" type="ORF">BGC33_05100</name>
</gene>
<feature type="compositionally biased region" description="Polar residues" evidence="1">
    <location>
        <begin position="26"/>
        <end position="36"/>
    </location>
</feature>
<proteinExistence type="predicted"/>
<dbReference type="OrthoDB" id="8858565at2"/>
<evidence type="ECO:0000256" key="1">
    <source>
        <dbReference type="SAM" id="MobiDB-lite"/>
    </source>
</evidence>
<dbReference type="InterPro" id="IPR018691">
    <property type="entry name" value="DUF2188"/>
</dbReference>
<evidence type="ECO:0008006" key="4">
    <source>
        <dbReference type="Google" id="ProtNLM"/>
    </source>
</evidence>
<evidence type="ECO:0000313" key="3">
    <source>
        <dbReference type="Proteomes" id="UP000182798"/>
    </source>
</evidence>
<comment type="caution">
    <text evidence="2">The sequence shown here is derived from an EMBL/GenBank/DDBJ whole genome shotgun (WGS) entry which is preliminary data.</text>
</comment>
<evidence type="ECO:0000313" key="2">
    <source>
        <dbReference type="EMBL" id="OIR24975.1"/>
    </source>
</evidence>
<dbReference type="AlphaFoldDB" id="A0A1J5UL46"/>
<dbReference type="Pfam" id="PF09954">
    <property type="entry name" value="DUF2188"/>
    <property type="match status" value="1"/>
</dbReference>
<accession>A0A1J5UL46</accession>
<protein>
    <recommendedName>
        <fullName evidence="4">DUF2188 domain-containing protein</fullName>
    </recommendedName>
</protein>
<feature type="region of interest" description="Disordered" evidence="1">
    <location>
        <begin position="1"/>
        <end position="36"/>
    </location>
</feature>
<name>A0A1J5UL46_9GAMM</name>
<sequence>MVKKSHHVVKNPSGGWSVKKGGASRASATFKTQKDAISSAKTIVKNQGTRLVVHGDDGRIKKR</sequence>
<dbReference type="EMBL" id="MIQH01000449">
    <property type="protein sequence ID" value="OIR24975.1"/>
    <property type="molecule type" value="Genomic_DNA"/>
</dbReference>
<reference evidence="3" key="1">
    <citation type="submission" date="2016-09" db="EMBL/GenBank/DDBJ databases">
        <title>Genome Sequence of Bathymodiolus thermophilus sulfur-oxidizing gill endosymbiont.</title>
        <authorList>
            <person name="Ponnudurai R."/>
            <person name="Kleiner M."/>
            <person name="Sayavedra L."/>
            <person name="Thuermer A."/>
            <person name="Felbeck H."/>
            <person name="Schlueter R."/>
            <person name="Schweder T."/>
            <person name="Markert S."/>
        </authorList>
    </citation>
    <scope>NUCLEOTIDE SEQUENCE [LARGE SCALE GENOMIC DNA]</scope>
    <source>
        <strain evidence="3">BAT/CrabSpa'14</strain>
    </source>
</reference>
<organism evidence="2 3">
    <name type="scientific">Bathymodiolus thermophilus thioautotrophic gill symbiont</name>
    <dbReference type="NCBI Taxonomy" id="2360"/>
    <lineage>
        <taxon>Bacteria</taxon>
        <taxon>Pseudomonadati</taxon>
        <taxon>Pseudomonadota</taxon>
        <taxon>Gammaproteobacteria</taxon>
        <taxon>sulfur-oxidizing symbionts</taxon>
    </lineage>
</organism>